<feature type="region of interest" description="Disordered" evidence="1">
    <location>
        <begin position="63"/>
        <end position="117"/>
    </location>
</feature>
<feature type="compositionally biased region" description="Polar residues" evidence="1">
    <location>
        <begin position="93"/>
        <end position="117"/>
    </location>
</feature>
<evidence type="ECO:0000313" key="3">
    <source>
        <dbReference type="Proteomes" id="UP000229730"/>
    </source>
</evidence>
<organism evidence="2 3">
    <name type="scientific">Paremcibacter congregatus</name>
    <dbReference type="NCBI Taxonomy" id="2043170"/>
    <lineage>
        <taxon>Bacteria</taxon>
        <taxon>Pseudomonadati</taxon>
        <taxon>Pseudomonadota</taxon>
        <taxon>Alphaproteobacteria</taxon>
        <taxon>Emcibacterales</taxon>
        <taxon>Emcibacteraceae</taxon>
        <taxon>Paremcibacter</taxon>
    </lineage>
</organism>
<gene>
    <name evidence="2" type="ORF">CRD36_18105</name>
</gene>
<sequence length="117" mass="13315">MGQIKVGVRHILYQNGAEHAIAFAPAQALKFNYLRLLFFALKLARIAHDIRIEPARQKTFSKDWDMTKAEKKKQKQDRLVQALRDNLKRRKQTSTPGTSPKETASPGQDQPGETSKD</sequence>
<protein>
    <submittedName>
        <fullName evidence="2">Uncharacterized protein</fullName>
    </submittedName>
</protein>
<keyword evidence="3" id="KW-1185">Reference proteome</keyword>
<reference evidence="2 3" key="1">
    <citation type="submission" date="2017-10" db="EMBL/GenBank/DDBJ databases">
        <title>Frigbacter circumglobatus gen. nov. sp. nov., isolated from sediment cultured in situ.</title>
        <authorList>
            <person name="Zhao Z."/>
        </authorList>
    </citation>
    <scope>NUCLEOTIDE SEQUENCE [LARGE SCALE GENOMIC DNA]</scope>
    <source>
        <strain evidence="2 3">ZYL</strain>
    </source>
</reference>
<accession>A0A2G4YMB8</accession>
<dbReference type="Proteomes" id="UP000229730">
    <property type="component" value="Unassembled WGS sequence"/>
</dbReference>
<dbReference type="InParanoid" id="A0A2G4YMB8"/>
<evidence type="ECO:0000256" key="1">
    <source>
        <dbReference type="SAM" id="MobiDB-lite"/>
    </source>
</evidence>
<proteinExistence type="predicted"/>
<name>A0A2G4YMB8_9PROT</name>
<evidence type="ECO:0000313" key="2">
    <source>
        <dbReference type="EMBL" id="PHZ83470.1"/>
    </source>
</evidence>
<comment type="caution">
    <text evidence="2">The sequence shown here is derived from an EMBL/GenBank/DDBJ whole genome shotgun (WGS) entry which is preliminary data.</text>
</comment>
<dbReference type="AlphaFoldDB" id="A0A2G4YMB8"/>
<dbReference type="RefSeq" id="WP_099475363.1">
    <property type="nucleotide sequence ID" value="NZ_CP041025.1"/>
</dbReference>
<dbReference type="EMBL" id="PDEM01000033">
    <property type="protein sequence ID" value="PHZ83470.1"/>
    <property type="molecule type" value="Genomic_DNA"/>
</dbReference>